<dbReference type="GO" id="GO:0030288">
    <property type="term" value="C:outer membrane-bounded periplasmic space"/>
    <property type="evidence" value="ECO:0007669"/>
    <property type="project" value="TreeGrafter"/>
</dbReference>
<dbReference type="SUPFAM" id="SSF53850">
    <property type="entry name" value="Periplasmic binding protein-like II"/>
    <property type="match status" value="1"/>
</dbReference>
<reference evidence="6" key="1">
    <citation type="submission" date="2014-12" db="EMBL/GenBank/DDBJ databases">
        <authorList>
            <person name="Smet A."/>
        </authorList>
    </citation>
    <scope>NUCLEOTIDE SEQUENCE [LARGE SCALE GENOMIC DNA]</scope>
</reference>
<name>A0A0K2Y5V6_HELHE</name>
<accession>A0A0K2Y5V6</accession>
<proteinExistence type="inferred from homology"/>
<dbReference type="InterPro" id="IPR051455">
    <property type="entry name" value="Bact_solute-bind_prot3"/>
</dbReference>
<dbReference type="PANTHER" id="PTHR30085:SF6">
    <property type="entry name" value="ABC TRANSPORTER GLUTAMINE-BINDING PROTEIN GLNH"/>
    <property type="match status" value="1"/>
</dbReference>
<gene>
    <name evidence="5" type="ORF">HHE01_03570</name>
</gene>
<evidence type="ECO:0000256" key="2">
    <source>
        <dbReference type="ARBA" id="ARBA00022448"/>
    </source>
</evidence>
<keyword evidence="3" id="KW-0732">Signal</keyword>
<evidence type="ECO:0000256" key="1">
    <source>
        <dbReference type="ARBA" id="ARBA00010333"/>
    </source>
</evidence>
<dbReference type="SMART" id="SM00062">
    <property type="entry name" value="PBPb"/>
    <property type="match status" value="1"/>
</dbReference>
<dbReference type="PANTHER" id="PTHR30085">
    <property type="entry name" value="AMINO ACID ABC TRANSPORTER PERMEASE"/>
    <property type="match status" value="1"/>
</dbReference>
<dbReference type="Gene3D" id="3.40.190.10">
    <property type="entry name" value="Periplasmic binding protein-like II"/>
    <property type="match status" value="2"/>
</dbReference>
<dbReference type="Pfam" id="PF00497">
    <property type="entry name" value="SBP_bac_3"/>
    <property type="match status" value="1"/>
</dbReference>
<dbReference type="GO" id="GO:0006865">
    <property type="term" value="P:amino acid transport"/>
    <property type="evidence" value="ECO:0007669"/>
    <property type="project" value="TreeGrafter"/>
</dbReference>
<feature type="domain" description="Solute-binding protein family 3/N-terminal" evidence="4">
    <location>
        <begin position="57"/>
        <end position="278"/>
    </location>
</feature>
<evidence type="ECO:0000256" key="3">
    <source>
        <dbReference type="ARBA" id="ARBA00022729"/>
    </source>
</evidence>
<evidence type="ECO:0000259" key="4">
    <source>
        <dbReference type="SMART" id="SM00062"/>
    </source>
</evidence>
<dbReference type="GO" id="GO:0005576">
    <property type="term" value="C:extracellular region"/>
    <property type="evidence" value="ECO:0007669"/>
    <property type="project" value="TreeGrafter"/>
</dbReference>
<keyword evidence="6" id="KW-1185">Reference proteome</keyword>
<protein>
    <submittedName>
        <fullName evidence="5">Lysine-arginine-ornithine-binding periplasmic protein (TC 3.A.1.3.1)</fullName>
    </submittedName>
</protein>
<comment type="similarity">
    <text evidence="1">Belongs to the bacterial solute-binding protein 3 family.</text>
</comment>
<evidence type="ECO:0000313" key="5">
    <source>
        <dbReference type="EMBL" id="CRI34556.1"/>
    </source>
</evidence>
<dbReference type="CDD" id="cd13694">
    <property type="entry name" value="PBP2_Cysteine"/>
    <property type="match status" value="1"/>
</dbReference>
<dbReference type="AlphaFoldDB" id="A0A0K2Y5V6"/>
<dbReference type="Proteomes" id="UP000046090">
    <property type="component" value="Unassembled WGS sequence"/>
</dbReference>
<organism evidence="5 6">
    <name type="scientific">Helicobacter heilmannii</name>
    <dbReference type="NCBI Taxonomy" id="35817"/>
    <lineage>
        <taxon>Bacteria</taxon>
        <taxon>Pseudomonadati</taxon>
        <taxon>Campylobacterota</taxon>
        <taxon>Epsilonproteobacteria</taxon>
        <taxon>Campylobacterales</taxon>
        <taxon>Helicobacteraceae</taxon>
        <taxon>Helicobacter</taxon>
    </lineage>
</organism>
<dbReference type="EMBL" id="CDMK01000002">
    <property type="protein sequence ID" value="CRI34556.1"/>
    <property type="molecule type" value="Genomic_DNA"/>
</dbReference>
<keyword evidence="2" id="KW-0813">Transport</keyword>
<dbReference type="InterPro" id="IPR001638">
    <property type="entry name" value="Solute-binding_3/MltF_N"/>
</dbReference>
<sequence>MVLCYGLFRGTLFQGEVVRLLKIVSLVFVAILGFAGCSNHKAKADEGSLASIKERGVLRVGVFSDKPPFGYMDAKGQFQGFDVYIARRMAKDLLGDSKKIQFIPVEAAARVEFLKANKVDVIMANFTKTKERAEVVDFAKPYMKVALGVVSKDGVIKSIEDLKGKPLIVNKGTTADFYFSKYYPEISLLKYDQNTETFLALKDNRAPALAHDNTLLFAWVKKNPEFKVGIPSLGDQDVIAPAVKRGHKELLEWLNDEIDKLTKEGFMKQAYDATLKPIYGNDIDPSMVIFQ</sequence>
<evidence type="ECO:0000313" key="6">
    <source>
        <dbReference type="Proteomes" id="UP000046090"/>
    </source>
</evidence>